<keyword evidence="3" id="KW-1185">Reference proteome</keyword>
<dbReference type="RefSeq" id="WP_143079485.1">
    <property type="nucleotide sequence ID" value="NZ_FOLT01000013.1"/>
</dbReference>
<organism evidence="2 3">
    <name type="scientific">Alkalibacterium subtropicum</name>
    <dbReference type="NCBI Taxonomy" id="753702"/>
    <lineage>
        <taxon>Bacteria</taxon>
        <taxon>Bacillati</taxon>
        <taxon>Bacillota</taxon>
        <taxon>Bacilli</taxon>
        <taxon>Lactobacillales</taxon>
        <taxon>Carnobacteriaceae</taxon>
        <taxon>Alkalibacterium</taxon>
    </lineage>
</organism>
<feature type="transmembrane region" description="Helical" evidence="1">
    <location>
        <begin position="364"/>
        <end position="385"/>
    </location>
</feature>
<feature type="transmembrane region" description="Helical" evidence="1">
    <location>
        <begin position="213"/>
        <end position="242"/>
    </location>
</feature>
<evidence type="ECO:0000313" key="2">
    <source>
        <dbReference type="EMBL" id="SFC61250.1"/>
    </source>
</evidence>
<dbReference type="AlphaFoldDB" id="A0A1I1KUX4"/>
<accession>A0A1I1KUX4</accession>
<gene>
    <name evidence="2" type="ORF">SAMN04488102_11329</name>
</gene>
<dbReference type="EMBL" id="FOLT01000013">
    <property type="protein sequence ID" value="SFC61250.1"/>
    <property type="molecule type" value="Genomic_DNA"/>
</dbReference>
<feature type="transmembrane region" description="Helical" evidence="1">
    <location>
        <begin position="279"/>
        <end position="297"/>
    </location>
</feature>
<evidence type="ECO:0008006" key="4">
    <source>
        <dbReference type="Google" id="ProtNLM"/>
    </source>
</evidence>
<sequence length="392" mass="44472">MIRQVMSETVTYMWRNKKNRLVMILCLGAVLLHSLLVLPNTPGQNEVDITELERQMEGNRQTFEDQLEKGLTVPSVMTGTSAYEIARNEYVAQRELLTALNNGDVRRYLEIPYRPIPQGATIEADRSFNVPFQIIGDDKEKFFTKQKTDYYLNEAEPLTFHMVHERTSLQQVHLFFIGLGPYIVLLLLLFMISDVITKDRSLRTQKAGIPLNWFGYLFTQSVTAFGFVTLFLAVLGGLFILLNGLLHGFGSLAMPVGAMGEAAAAYSALPYVTMEVGSFLLKSLPYAFLLMYGFTRLNTLFSLILRHDVVTFIASVFVLLFPQLYYSPGTEELLGIPLSFYPQTYYHFGDVVTSRLNVPYERGLFVLAVTVIVLELLNFGAAKLFKRQNFVR</sequence>
<feature type="transmembrane region" description="Helical" evidence="1">
    <location>
        <begin position="172"/>
        <end position="192"/>
    </location>
</feature>
<proteinExistence type="predicted"/>
<keyword evidence="1" id="KW-0812">Transmembrane</keyword>
<name>A0A1I1KUX4_9LACT</name>
<reference evidence="3" key="1">
    <citation type="submission" date="2016-10" db="EMBL/GenBank/DDBJ databases">
        <authorList>
            <person name="Varghese N."/>
            <person name="Submissions S."/>
        </authorList>
    </citation>
    <scope>NUCLEOTIDE SEQUENCE [LARGE SCALE GENOMIC DNA]</scope>
    <source>
        <strain evidence="3">DSM 23664</strain>
    </source>
</reference>
<evidence type="ECO:0000256" key="1">
    <source>
        <dbReference type="SAM" id="Phobius"/>
    </source>
</evidence>
<keyword evidence="1" id="KW-1133">Transmembrane helix</keyword>
<evidence type="ECO:0000313" key="3">
    <source>
        <dbReference type="Proteomes" id="UP000199612"/>
    </source>
</evidence>
<protein>
    <recommendedName>
        <fullName evidence="4">ABC-2 type transport system permease protein</fullName>
    </recommendedName>
</protein>
<dbReference type="Proteomes" id="UP000199612">
    <property type="component" value="Unassembled WGS sequence"/>
</dbReference>
<keyword evidence="1" id="KW-0472">Membrane</keyword>
<dbReference type="OrthoDB" id="2320684at2"/>
<feature type="transmembrane region" description="Helical" evidence="1">
    <location>
        <begin position="309"/>
        <end position="326"/>
    </location>
</feature>
<dbReference type="STRING" id="753702.SAMN04488102_11329"/>